<dbReference type="Proteomes" id="UP000799429">
    <property type="component" value="Unassembled WGS sequence"/>
</dbReference>
<comment type="subcellular location">
    <subcellularLocation>
        <location evidence="1">Nucleus</location>
    </subcellularLocation>
</comment>
<protein>
    <submittedName>
        <fullName evidence="6">DNA repair protein Sae2</fullName>
    </submittedName>
</protein>
<dbReference type="GO" id="GO:0005634">
    <property type="term" value="C:nucleus"/>
    <property type="evidence" value="ECO:0007669"/>
    <property type="project" value="UniProtKB-SubCell"/>
</dbReference>
<feature type="region of interest" description="Disordered" evidence="4">
    <location>
        <begin position="115"/>
        <end position="154"/>
    </location>
</feature>
<evidence type="ECO:0000256" key="3">
    <source>
        <dbReference type="ARBA" id="ARBA00023242"/>
    </source>
</evidence>
<organism evidence="6 7">
    <name type="scientific">Patellaria atrata CBS 101060</name>
    <dbReference type="NCBI Taxonomy" id="1346257"/>
    <lineage>
        <taxon>Eukaryota</taxon>
        <taxon>Fungi</taxon>
        <taxon>Dikarya</taxon>
        <taxon>Ascomycota</taxon>
        <taxon>Pezizomycotina</taxon>
        <taxon>Dothideomycetes</taxon>
        <taxon>Dothideomycetes incertae sedis</taxon>
        <taxon>Patellariales</taxon>
        <taxon>Patellariaceae</taxon>
        <taxon>Patellaria</taxon>
    </lineage>
</organism>
<name>A0A9P4S7Y8_9PEZI</name>
<feature type="region of interest" description="Disordered" evidence="4">
    <location>
        <begin position="1"/>
        <end position="34"/>
    </location>
</feature>
<comment type="caution">
    <text evidence="6">The sequence shown here is derived from an EMBL/GenBank/DDBJ whole genome shotgun (WGS) entry which is preliminary data.</text>
</comment>
<evidence type="ECO:0000256" key="1">
    <source>
        <dbReference type="ARBA" id="ARBA00004123"/>
    </source>
</evidence>
<dbReference type="Pfam" id="PF08573">
    <property type="entry name" value="SAE2"/>
    <property type="match status" value="2"/>
</dbReference>
<feature type="compositionally biased region" description="Basic and acidic residues" evidence="4">
    <location>
        <begin position="136"/>
        <end position="154"/>
    </location>
</feature>
<sequence>MKHTSKASSKLSKQPRASNLQDRSSTEYVDEPLRSRPLHQLNLDDFKINPNANHGLDFAFSEVVRGRDARRCLPGCTKPECCGRAFRAMVEAGATPNLPRNARVKLLADQVGRHRQAYQRRSTPPGFWRADFPSTQEERRDREEAERREREKVEKRWLEAMREGGRWLFRDE</sequence>
<dbReference type="GO" id="GO:0003684">
    <property type="term" value="F:damaged DNA binding"/>
    <property type="evidence" value="ECO:0007669"/>
    <property type="project" value="TreeGrafter"/>
</dbReference>
<keyword evidence="2" id="KW-0227">DNA damage</keyword>
<dbReference type="AlphaFoldDB" id="A0A9P4S7Y8"/>
<feature type="domain" description="DNA endonuclease activator Ctp1 C-terminal" evidence="5">
    <location>
        <begin position="59"/>
        <end position="95"/>
    </location>
</feature>
<dbReference type="GO" id="GO:0010792">
    <property type="term" value="P:DNA double-strand break processing involved in repair via single-strand annealing"/>
    <property type="evidence" value="ECO:0007669"/>
    <property type="project" value="TreeGrafter"/>
</dbReference>
<reference evidence="6" key="1">
    <citation type="journal article" date="2020" name="Stud. Mycol.">
        <title>101 Dothideomycetes genomes: a test case for predicting lifestyles and emergence of pathogens.</title>
        <authorList>
            <person name="Haridas S."/>
            <person name="Albert R."/>
            <person name="Binder M."/>
            <person name="Bloem J."/>
            <person name="Labutti K."/>
            <person name="Salamov A."/>
            <person name="Andreopoulos B."/>
            <person name="Baker S."/>
            <person name="Barry K."/>
            <person name="Bills G."/>
            <person name="Bluhm B."/>
            <person name="Cannon C."/>
            <person name="Castanera R."/>
            <person name="Culley D."/>
            <person name="Daum C."/>
            <person name="Ezra D."/>
            <person name="Gonzalez J."/>
            <person name="Henrissat B."/>
            <person name="Kuo A."/>
            <person name="Liang C."/>
            <person name="Lipzen A."/>
            <person name="Lutzoni F."/>
            <person name="Magnuson J."/>
            <person name="Mondo S."/>
            <person name="Nolan M."/>
            <person name="Ohm R."/>
            <person name="Pangilinan J."/>
            <person name="Park H.-J."/>
            <person name="Ramirez L."/>
            <person name="Alfaro M."/>
            <person name="Sun H."/>
            <person name="Tritt A."/>
            <person name="Yoshinaga Y."/>
            <person name="Zwiers L.-H."/>
            <person name="Turgeon B."/>
            <person name="Goodwin S."/>
            <person name="Spatafora J."/>
            <person name="Crous P."/>
            <person name="Grigoriev I."/>
        </authorList>
    </citation>
    <scope>NUCLEOTIDE SEQUENCE</scope>
    <source>
        <strain evidence="6">CBS 101060</strain>
    </source>
</reference>
<evidence type="ECO:0000313" key="6">
    <source>
        <dbReference type="EMBL" id="KAF2836917.1"/>
    </source>
</evidence>
<evidence type="ECO:0000259" key="5">
    <source>
        <dbReference type="Pfam" id="PF08573"/>
    </source>
</evidence>
<dbReference type="InterPro" id="IPR033316">
    <property type="entry name" value="RBBP8-like"/>
</dbReference>
<feature type="domain" description="DNA endonuclease activator Ctp1 C-terminal" evidence="5">
    <location>
        <begin position="100"/>
        <end position="137"/>
    </location>
</feature>
<keyword evidence="3" id="KW-0539">Nucleus</keyword>
<dbReference type="PANTHER" id="PTHR15107:SF0">
    <property type="entry name" value="DNA ENDONUCLEASE ACTIVATOR CTP1 C-TERMINAL DOMAIN-CONTAINING PROTEIN"/>
    <property type="match status" value="1"/>
</dbReference>
<evidence type="ECO:0000256" key="4">
    <source>
        <dbReference type="SAM" id="MobiDB-lite"/>
    </source>
</evidence>
<accession>A0A9P4S7Y8</accession>
<feature type="compositionally biased region" description="Polar residues" evidence="4">
    <location>
        <begin position="1"/>
        <end position="27"/>
    </location>
</feature>
<gene>
    <name evidence="6" type="ORF">M501DRAFT_938711</name>
</gene>
<keyword evidence="7" id="KW-1185">Reference proteome</keyword>
<evidence type="ECO:0000313" key="7">
    <source>
        <dbReference type="Proteomes" id="UP000799429"/>
    </source>
</evidence>
<evidence type="ECO:0000256" key="2">
    <source>
        <dbReference type="ARBA" id="ARBA00022763"/>
    </source>
</evidence>
<dbReference type="PANTHER" id="PTHR15107">
    <property type="entry name" value="RETINOBLASTOMA BINDING PROTEIN 8"/>
    <property type="match status" value="1"/>
</dbReference>
<dbReference type="OrthoDB" id="5801062at2759"/>
<proteinExistence type="predicted"/>
<dbReference type="InterPro" id="IPR013882">
    <property type="entry name" value="Ctp1_C"/>
</dbReference>
<dbReference type="EMBL" id="MU006101">
    <property type="protein sequence ID" value="KAF2836917.1"/>
    <property type="molecule type" value="Genomic_DNA"/>
</dbReference>